<evidence type="ECO:0000256" key="1">
    <source>
        <dbReference type="ARBA" id="ARBA00004571"/>
    </source>
</evidence>
<evidence type="ECO:0000259" key="9">
    <source>
        <dbReference type="Pfam" id="PF07715"/>
    </source>
</evidence>
<keyword evidence="11" id="KW-1185">Reference proteome</keyword>
<comment type="subcellular location">
    <subcellularLocation>
        <location evidence="1">Cell outer membrane</location>
        <topology evidence="1">Multi-pass membrane protein</topology>
    </subcellularLocation>
</comment>
<keyword evidence="6" id="KW-0998">Cell outer membrane</keyword>
<keyword evidence="3" id="KW-1134">Transmembrane beta strand</keyword>
<feature type="region of interest" description="Disordered" evidence="7">
    <location>
        <begin position="661"/>
        <end position="680"/>
    </location>
</feature>
<gene>
    <name evidence="10" type="ORF">AB7878_12790</name>
</gene>
<proteinExistence type="predicted"/>
<evidence type="ECO:0000313" key="10">
    <source>
        <dbReference type="EMBL" id="MEY2183296.1"/>
    </source>
</evidence>
<evidence type="ECO:0000256" key="2">
    <source>
        <dbReference type="ARBA" id="ARBA00022448"/>
    </source>
</evidence>
<dbReference type="Gene3D" id="2.60.40.1120">
    <property type="entry name" value="Carboxypeptidase-like, regulatory domain"/>
    <property type="match status" value="1"/>
</dbReference>
<evidence type="ECO:0000256" key="8">
    <source>
        <dbReference type="SAM" id="SignalP"/>
    </source>
</evidence>
<feature type="signal peptide" evidence="8">
    <location>
        <begin position="1"/>
        <end position="33"/>
    </location>
</feature>
<comment type="caution">
    <text evidence="10">The sequence shown here is derived from an EMBL/GenBank/DDBJ whole genome shotgun (WGS) entry which is preliminary data.</text>
</comment>
<feature type="compositionally biased region" description="Polar residues" evidence="7">
    <location>
        <begin position="662"/>
        <end position="673"/>
    </location>
</feature>
<sequence length="1039" mass="113822">MSIRYRASAGAMRWRPTALAIAMGLSFSGAALAQSTVGSIFGQAPAASGETVMVSNTSGFSREVPVDSAGRYRVDHLPVGTYTVTLKQNGTVVSTHDNAYVSSGGAAGVDFASASTNATQLSSVTVTANALPSIDVTNVNSSTVITAADLKRLPVAHSAEAIALLSPNTTSGSGFFKGTSGQSLVSFGGSSVSENAYYVNGYNVGEPYKNLGGFQLPYGAIEQQETLTGGYDAKYGRSDGGVINQVGKRGTNDWHFGGQVSWQPRFLEGDPTNYRYGNPAIPASSSLVNYAPAPNAPGSLRQYRNNNKEWQTIYSAYVGGPLIKDKLYLFLAGETTKTQGTNVEIIDNGKVQDFHDKETKFYGKLDWNITDSNVLELTALRNNTSLGAGSTYNFDYDTLQKGAYSSKNDVTKDNAQFYIGHFTSYITDAATLSITAGKAHFQDPVEYGNTSPLPFISRGSNATLPDGSHPTNAQTNTSWTSPGAKNSTRGLRVDFDYKLGDHDLLAGIDNMYYRAIDQGPNQQNPFNPAVNYYWRYAAGNVVQKREIGWATSMTMSQKAYYLQDNWQVASNVYLSIGLRNDRFTNYNDLSQTFVDEKNQWEPRIGASWDVFGDSSFKVYGNAGRYYLALPNNAAERAANRSTYLTTNYSYTSIDPVTGIPQGLTQLGPTTSPDGETGAPKDPLQVAARNLKPEYLDEFIVGFDKKLGDHWVYGAKAMWRQLKAAIDDECSPSQIDAKMQAMGVNPALTAGATKTTPAGPYYDSLYGASYCRLFNPGRTNTMLVTSSDSSHPDMLVPMTLKDWGFDRGAVRKYGSLNLYLEHPFDGKWYGRVDYTFTRGFGNTEGQVRSDFGQEDISKTEDWDSWQLMDGQYGEFANVRKHQIRFRGDYEISPEWLVSATLLVQSGMPKECLGYFGPLTQGPAGYLPGGANDPTGYNNTSTGNYHWCNGKRVPPGSNGHTPWTELVNFGVHYRPAFADHKLGFNLDVFNALNQQRALQTDPSFPSSFNQLNNTLYVNTNYQQPLFTTPPRTVRFSVTYDY</sequence>
<keyword evidence="4" id="KW-0812">Transmembrane</keyword>
<evidence type="ECO:0000256" key="3">
    <source>
        <dbReference type="ARBA" id="ARBA00022452"/>
    </source>
</evidence>
<dbReference type="Pfam" id="PF07715">
    <property type="entry name" value="Plug"/>
    <property type="match status" value="1"/>
</dbReference>
<dbReference type="SUPFAM" id="SSF49452">
    <property type="entry name" value="Starch-binding domain-like"/>
    <property type="match status" value="1"/>
</dbReference>
<keyword evidence="8" id="KW-0732">Signal</keyword>
<feature type="region of interest" description="Disordered" evidence="7">
    <location>
        <begin position="458"/>
        <end position="485"/>
    </location>
</feature>
<dbReference type="Proteomes" id="UP001562159">
    <property type="component" value="Unassembled WGS sequence"/>
</dbReference>
<evidence type="ECO:0000256" key="6">
    <source>
        <dbReference type="ARBA" id="ARBA00023237"/>
    </source>
</evidence>
<evidence type="ECO:0000313" key="11">
    <source>
        <dbReference type="Proteomes" id="UP001562159"/>
    </source>
</evidence>
<dbReference type="PANTHER" id="PTHR30069">
    <property type="entry name" value="TONB-DEPENDENT OUTER MEMBRANE RECEPTOR"/>
    <property type="match status" value="1"/>
</dbReference>
<dbReference type="EMBL" id="JBGBPY010000001">
    <property type="protein sequence ID" value="MEY2183296.1"/>
    <property type="molecule type" value="Genomic_DNA"/>
</dbReference>
<accession>A0ABV4AT22</accession>
<name>A0ABV4AT22_9GAMM</name>
<keyword evidence="2" id="KW-0813">Transport</keyword>
<evidence type="ECO:0000256" key="5">
    <source>
        <dbReference type="ARBA" id="ARBA00023136"/>
    </source>
</evidence>
<dbReference type="PANTHER" id="PTHR30069:SF46">
    <property type="entry name" value="OAR PROTEIN"/>
    <property type="match status" value="1"/>
</dbReference>
<keyword evidence="5" id="KW-0472">Membrane</keyword>
<reference evidence="10 11" key="1">
    <citation type="submission" date="2024-07" db="EMBL/GenBank/DDBJ databases">
        <title>Molecular mechanisms and environmental adaptations of flagellar loss and biofilm growth of Rhodanobacter under environmental stress.</title>
        <authorList>
            <person name="Chen M."/>
        </authorList>
    </citation>
    <scope>NUCLEOTIDE SEQUENCE [LARGE SCALE GENOMIC DNA]</scope>
    <source>
        <strain evidence="10 11">RS22</strain>
    </source>
</reference>
<evidence type="ECO:0000256" key="7">
    <source>
        <dbReference type="SAM" id="MobiDB-lite"/>
    </source>
</evidence>
<feature type="domain" description="TonB-dependent receptor plug" evidence="9">
    <location>
        <begin position="140"/>
        <end position="241"/>
    </location>
</feature>
<dbReference type="Gene3D" id="2.170.130.10">
    <property type="entry name" value="TonB-dependent receptor, plug domain"/>
    <property type="match status" value="1"/>
</dbReference>
<dbReference type="InterPro" id="IPR037066">
    <property type="entry name" value="Plug_dom_sf"/>
</dbReference>
<dbReference type="InterPro" id="IPR012910">
    <property type="entry name" value="Plug_dom"/>
</dbReference>
<protein>
    <submittedName>
        <fullName evidence="10">TonB-dependent receptor plug domain-containing protein</fullName>
    </submittedName>
</protein>
<keyword evidence="10" id="KW-0675">Receptor</keyword>
<dbReference type="SUPFAM" id="SSF56935">
    <property type="entry name" value="Porins"/>
    <property type="match status" value="1"/>
</dbReference>
<feature type="chain" id="PRO_5046202890" evidence="8">
    <location>
        <begin position="34"/>
        <end position="1039"/>
    </location>
</feature>
<dbReference type="Gene3D" id="2.40.170.20">
    <property type="entry name" value="TonB-dependent receptor, beta-barrel domain"/>
    <property type="match status" value="1"/>
</dbReference>
<organism evidence="10 11">
    <name type="scientific">Rhodanobacter humi</name>
    <dbReference type="NCBI Taxonomy" id="1888173"/>
    <lineage>
        <taxon>Bacteria</taxon>
        <taxon>Pseudomonadati</taxon>
        <taxon>Pseudomonadota</taxon>
        <taxon>Gammaproteobacteria</taxon>
        <taxon>Lysobacterales</taxon>
        <taxon>Rhodanobacteraceae</taxon>
        <taxon>Rhodanobacter</taxon>
    </lineage>
</organism>
<dbReference type="InterPro" id="IPR036942">
    <property type="entry name" value="Beta-barrel_TonB_sf"/>
</dbReference>
<evidence type="ECO:0000256" key="4">
    <source>
        <dbReference type="ARBA" id="ARBA00022692"/>
    </source>
</evidence>
<dbReference type="InterPro" id="IPR013784">
    <property type="entry name" value="Carb-bd-like_fold"/>
</dbReference>
<dbReference type="InterPro" id="IPR039426">
    <property type="entry name" value="TonB-dep_rcpt-like"/>
</dbReference>